<reference evidence="3 4" key="1">
    <citation type="submission" date="2021-01" db="EMBL/GenBank/DDBJ databases">
        <title>Whole genome shotgun sequence of Microbispora corallina NBRC 16416.</title>
        <authorList>
            <person name="Komaki H."/>
            <person name="Tamura T."/>
        </authorList>
    </citation>
    <scope>NUCLEOTIDE SEQUENCE [LARGE SCALE GENOMIC DNA]</scope>
    <source>
        <strain evidence="3 4">NBRC 16416</strain>
    </source>
</reference>
<sequence>MPTPAGRRGIAALTTSPVVIAAALILAATPALANVAVTEIGADTFTNSTSQHRTQVEPDTFQFGSTIVTAQQTGRFFDGGASDVAFATSGDNGVTWTRGNLPGITTFSGGRFNRVSDASVAFDARDNVWMISTLAITDTSGVAGAAVLTSRSTDGGHTWGSPVTTAAATGSANLDKNWIVCDNTSTSPFFGRCYTEFDDNGAGNAIRMARSSDGGASWTVVGTSSTGLGGQPVVRPNGTVLVPYLSNNNQIRSFRSIDGGVSWRASVLVSAVQDHTVAGGLRSEPLPTAEIDSAGTAYVAWQDCRFQSGCAGNDIVMSKSTSETTWGAVTRITSDGGDHFIPGLGVDRTTSGATARLALTYYRYPASSCTAATCQLTVAATSSTNGGSSWAAPTQIQGPMSLSWIADTSQGRMVGDYISTSVIPGGNAFAAFAVATAPSGSTFNEGTFTVAGGRPITSSLAAARTADVPVATGEPAPTTLRTAR</sequence>
<evidence type="ECO:0000313" key="3">
    <source>
        <dbReference type="EMBL" id="GIH42550.1"/>
    </source>
</evidence>
<dbReference type="RefSeq" id="WP_204059750.1">
    <property type="nucleotide sequence ID" value="NZ_BAAAGP010000006.1"/>
</dbReference>
<evidence type="ECO:0000313" key="4">
    <source>
        <dbReference type="Proteomes" id="UP000603904"/>
    </source>
</evidence>
<accession>A0ABQ4G6A1</accession>
<dbReference type="Proteomes" id="UP000603904">
    <property type="component" value="Unassembled WGS sequence"/>
</dbReference>
<dbReference type="InterPro" id="IPR036278">
    <property type="entry name" value="Sialidase_sf"/>
</dbReference>
<gene>
    <name evidence="3" type="ORF">Mco01_55500</name>
</gene>
<organism evidence="3 4">
    <name type="scientific">Microbispora corallina</name>
    <dbReference type="NCBI Taxonomy" id="83302"/>
    <lineage>
        <taxon>Bacteria</taxon>
        <taxon>Bacillati</taxon>
        <taxon>Actinomycetota</taxon>
        <taxon>Actinomycetes</taxon>
        <taxon>Streptosporangiales</taxon>
        <taxon>Streptosporangiaceae</taxon>
        <taxon>Microbispora</taxon>
    </lineage>
</organism>
<dbReference type="CDD" id="cd15482">
    <property type="entry name" value="Sialidase_non-viral"/>
    <property type="match status" value="1"/>
</dbReference>
<evidence type="ECO:0000256" key="1">
    <source>
        <dbReference type="SAM" id="MobiDB-lite"/>
    </source>
</evidence>
<proteinExistence type="predicted"/>
<keyword evidence="4" id="KW-1185">Reference proteome</keyword>
<comment type="caution">
    <text evidence="3">The sequence shown here is derived from an EMBL/GenBank/DDBJ whole genome shotgun (WGS) entry which is preliminary data.</text>
</comment>
<dbReference type="Gene3D" id="2.120.10.10">
    <property type="match status" value="1"/>
</dbReference>
<evidence type="ECO:0000256" key="2">
    <source>
        <dbReference type="SAM" id="SignalP"/>
    </source>
</evidence>
<feature type="region of interest" description="Disordered" evidence="1">
    <location>
        <begin position="465"/>
        <end position="484"/>
    </location>
</feature>
<dbReference type="SUPFAM" id="SSF50939">
    <property type="entry name" value="Sialidases"/>
    <property type="match status" value="2"/>
</dbReference>
<keyword evidence="2" id="KW-0732">Signal</keyword>
<evidence type="ECO:0008006" key="5">
    <source>
        <dbReference type="Google" id="ProtNLM"/>
    </source>
</evidence>
<feature type="signal peptide" evidence="2">
    <location>
        <begin position="1"/>
        <end position="33"/>
    </location>
</feature>
<dbReference type="EMBL" id="BOOC01000031">
    <property type="protein sequence ID" value="GIH42550.1"/>
    <property type="molecule type" value="Genomic_DNA"/>
</dbReference>
<feature type="chain" id="PRO_5047164956" description="Exo-alpha-sialidase" evidence="2">
    <location>
        <begin position="34"/>
        <end position="484"/>
    </location>
</feature>
<name>A0ABQ4G6A1_9ACTN</name>
<protein>
    <recommendedName>
        <fullName evidence="5">Exo-alpha-sialidase</fullName>
    </recommendedName>
</protein>